<reference evidence="1 2" key="1">
    <citation type="journal article" date="2018" name="IMA Fungus">
        <title>IMA Genome-F 9: Draft genome sequence of Annulohypoxylon stygium, Aspergillus mulundensis, Berkeleyomyces basicola (syn. Thielaviopsis basicola), Ceratocystis smalleyi, two Cercospora beticola strains, Coleophoma cylindrospora, Fusarium fracticaudum, Phialophora cf. hyalina, and Morchella septimelata.</title>
        <authorList>
            <person name="Wingfield B.D."/>
            <person name="Bills G.F."/>
            <person name="Dong Y."/>
            <person name="Huang W."/>
            <person name="Nel W.J."/>
            <person name="Swalarsk-Parry B.S."/>
            <person name="Vaghefi N."/>
            <person name="Wilken P.M."/>
            <person name="An Z."/>
            <person name="de Beer Z.W."/>
            <person name="De Vos L."/>
            <person name="Chen L."/>
            <person name="Duong T.A."/>
            <person name="Gao Y."/>
            <person name="Hammerbacher A."/>
            <person name="Kikkert J.R."/>
            <person name="Li Y."/>
            <person name="Li H."/>
            <person name="Li K."/>
            <person name="Li Q."/>
            <person name="Liu X."/>
            <person name="Ma X."/>
            <person name="Naidoo K."/>
            <person name="Pethybridge S.J."/>
            <person name="Sun J."/>
            <person name="Steenkamp E.T."/>
            <person name="van der Nest M.A."/>
            <person name="van Wyk S."/>
            <person name="Wingfield M.J."/>
            <person name="Xiong C."/>
            <person name="Yue Q."/>
            <person name="Zhang X."/>
        </authorList>
    </citation>
    <scope>NUCLEOTIDE SEQUENCE [LARGE SCALE GENOMIC DNA]</scope>
    <source>
        <strain evidence="1 2">BP 5553</strain>
    </source>
</reference>
<accession>A0A370TZB7</accession>
<dbReference type="AlphaFoldDB" id="A0A370TZB7"/>
<dbReference type="RefSeq" id="XP_031873528.1">
    <property type="nucleotide sequence ID" value="XM_032009474.1"/>
</dbReference>
<gene>
    <name evidence="1" type="ORF">BP5553_00851</name>
</gene>
<protein>
    <submittedName>
        <fullName evidence="1">Uncharacterized protein</fullName>
    </submittedName>
</protein>
<dbReference type="STRING" id="2656787.A0A370TZB7"/>
<comment type="caution">
    <text evidence="1">The sequence shown here is derived from an EMBL/GenBank/DDBJ whole genome shotgun (WGS) entry which is preliminary data.</text>
</comment>
<dbReference type="Proteomes" id="UP000254866">
    <property type="component" value="Unassembled WGS sequence"/>
</dbReference>
<dbReference type="EMBL" id="NPIC01000001">
    <property type="protein sequence ID" value="RDL40872.1"/>
    <property type="molecule type" value="Genomic_DNA"/>
</dbReference>
<sequence length="352" mass="40710">MPPDSSSKEQQFITIHPDADLEVRLYTTKDDNANTTFKEAGKGDKMIRGRIVATLNVSRKVLIENSSTLKAMLSSSFKSRIKISSIWRTTVYALSVPEIYAVIERSHYYFFHLEKLEHWFAKWFVVNKAKIKQMGVNKITPIRGMNELELLVYPCRQFDFASGFIMITRRLAYANKGHISLYNHNPKSRHLQLSPRIVGGINGARANLAHKIHEGAWPLMSKIRGVDQMSVSEILYALLDFDYEAPDDACSYCSRDFLDDVMKVRDDVKELFGGLCLDCIKSPMRKDKAPLLYGEDRRRIWDKGCRERHSQPTWWFSWLSSDQFADVHDRERDERKRLAAEARRKKSGSGTY</sequence>
<evidence type="ECO:0000313" key="2">
    <source>
        <dbReference type="Proteomes" id="UP000254866"/>
    </source>
</evidence>
<organism evidence="1 2">
    <name type="scientific">Venustampulla echinocandica</name>
    <dbReference type="NCBI Taxonomy" id="2656787"/>
    <lineage>
        <taxon>Eukaryota</taxon>
        <taxon>Fungi</taxon>
        <taxon>Dikarya</taxon>
        <taxon>Ascomycota</taxon>
        <taxon>Pezizomycotina</taxon>
        <taxon>Leotiomycetes</taxon>
        <taxon>Helotiales</taxon>
        <taxon>Pleuroascaceae</taxon>
        <taxon>Venustampulla</taxon>
    </lineage>
</organism>
<dbReference type="GeneID" id="43593700"/>
<name>A0A370TZB7_9HELO</name>
<dbReference type="OrthoDB" id="268428at2759"/>
<keyword evidence="2" id="KW-1185">Reference proteome</keyword>
<evidence type="ECO:0000313" key="1">
    <source>
        <dbReference type="EMBL" id="RDL40872.1"/>
    </source>
</evidence>
<proteinExistence type="predicted"/>